<dbReference type="InterPro" id="IPR028978">
    <property type="entry name" value="Chorismate_lyase_/UTRA_dom_sf"/>
</dbReference>
<comment type="caution">
    <text evidence="6">The sequence shown here is derived from an EMBL/GenBank/DDBJ whole genome shotgun (WGS) entry which is preliminary data.</text>
</comment>
<proteinExistence type="predicted"/>
<dbReference type="SUPFAM" id="SSF64288">
    <property type="entry name" value="Chorismate lyase-like"/>
    <property type="match status" value="1"/>
</dbReference>
<sequence length="280" mass="31005">MNHPSGDPGGAPRPAGRGASRPASRHGTKTAAPAHGAPTFAPLYRQIQALLMRSLQEGEWKPGEAIPSETELAARFRVSQGTVRKAIDELAAGHMLVRRQGRGTFVASHHEVRTQFRFLRIRPDEPAGGGAYAAMPMTSHILDCRRLRAPVEIARLLQLRTGETVIQIRRMLEADGRPEVLDEIWLPGARFRGLSAERLAAYSGPLYGLFEAEFGTRMIRATERLKAIAADAALARELDVAPGSPLLLVERLTYTYEDRPVELRRGYSVTTNHHYYNELI</sequence>
<dbReference type="AlphaFoldDB" id="A0A5C8P1J5"/>
<dbReference type="GO" id="GO:0003700">
    <property type="term" value="F:DNA-binding transcription factor activity"/>
    <property type="evidence" value="ECO:0007669"/>
    <property type="project" value="InterPro"/>
</dbReference>
<keyword evidence="7" id="KW-1185">Reference proteome</keyword>
<evidence type="ECO:0000256" key="1">
    <source>
        <dbReference type="ARBA" id="ARBA00023015"/>
    </source>
</evidence>
<dbReference type="RefSeq" id="WP_147703486.1">
    <property type="nucleotide sequence ID" value="NZ_VDUY01000002.1"/>
</dbReference>
<dbReference type="Proteomes" id="UP000321548">
    <property type="component" value="Unassembled WGS sequence"/>
</dbReference>
<evidence type="ECO:0000313" key="6">
    <source>
        <dbReference type="EMBL" id="TXL67238.1"/>
    </source>
</evidence>
<keyword evidence="2" id="KW-0238">DNA-binding</keyword>
<dbReference type="InterPro" id="IPR011663">
    <property type="entry name" value="UTRA"/>
</dbReference>
<dbReference type="CDD" id="cd07377">
    <property type="entry name" value="WHTH_GntR"/>
    <property type="match status" value="1"/>
</dbReference>
<dbReference type="Pfam" id="PF07702">
    <property type="entry name" value="UTRA"/>
    <property type="match status" value="1"/>
</dbReference>
<dbReference type="GO" id="GO:0045892">
    <property type="term" value="P:negative regulation of DNA-templated transcription"/>
    <property type="evidence" value="ECO:0007669"/>
    <property type="project" value="TreeGrafter"/>
</dbReference>
<dbReference type="SMART" id="SM00866">
    <property type="entry name" value="UTRA"/>
    <property type="match status" value="1"/>
</dbReference>
<organism evidence="6 7">
    <name type="scientific">Zeimonas arvi</name>
    <dbReference type="NCBI Taxonomy" id="2498847"/>
    <lineage>
        <taxon>Bacteria</taxon>
        <taxon>Pseudomonadati</taxon>
        <taxon>Pseudomonadota</taxon>
        <taxon>Betaproteobacteria</taxon>
        <taxon>Burkholderiales</taxon>
        <taxon>Burkholderiaceae</taxon>
        <taxon>Zeimonas</taxon>
    </lineage>
</organism>
<dbReference type="SUPFAM" id="SSF46785">
    <property type="entry name" value="Winged helix' DNA-binding domain"/>
    <property type="match status" value="1"/>
</dbReference>
<gene>
    <name evidence="6" type="ORF">FHP08_06415</name>
</gene>
<evidence type="ECO:0000313" key="7">
    <source>
        <dbReference type="Proteomes" id="UP000321548"/>
    </source>
</evidence>
<accession>A0A5C8P1J5</accession>
<evidence type="ECO:0000256" key="2">
    <source>
        <dbReference type="ARBA" id="ARBA00023125"/>
    </source>
</evidence>
<evidence type="ECO:0000259" key="5">
    <source>
        <dbReference type="PROSITE" id="PS50949"/>
    </source>
</evidence>
<feature type="region of interest" description="Disordered" evidence="4">
    <location>
        <begin position="1"/>
        <end position="39"/>
    </location>
</feature>
<protein>
    <submittedName>
        <fullName evidence="6">GntR family transcriptional regulator</fullName>
    </submittedName>
</protein>
<dbReference type="OrthoDB" id="2530535at2"/>
<keyword evidence="1" id="KW-0805">Transcription regulation</keyword>
<dbReference type="Pfam" id="PF00392">
    <property type="entry name" value="GntR"/>
    <property type="match status" value="1"/>
</dbReference>
<dbReference type="PANTHER" id="PTHR44846:SF1">
    <property type="entry name" value="MANNOSYL-D-GLYCERATE TRANSPORT_METABOLISM SYSTEM REPRESSOR MNGR-RELATED"/>
    <property type="match status" value="1"/>
</dbReference>
<dbReference type="EMBL" id="VDUY01000002">
    <property type="protein sequence ID" value="TXL67238.1"/>
    <property type="molecule type" value="Genomic_DNA"/>
</dbReference>
<evidence type="ECO:0000256" key="3">
    <source>
        <dbReference type="ARBA" id="ARBA00023163"/>
    </source>
</evidence>
<evidence type="ECO:0000256" key="4">
    <source>
        <dbReference type="SAM" id="MobiDB-lite"/>
    </source>
</evidence>
<dbReference type="InterPro" id="IPR036390">
    <property type="entry name" value="WH_DNA-bd_sf"/>
</dbReference>
<name>A0A5C8P1J5_9BURK</name>
<dbReference type="GO" id="GO:0003677">
    <property type="term" value="F:DNA binding"/>
    <property type="evidence" value="ECO:0007669"/>
    <property type="project" value="UniProtKB-KW"/>
</dbReference>
<dbReference type="FunFam" id="1.10.10.10:FF:000079">
    <property type="entry name" value="GntR family transcriptional regulator"/>
    <property type="match status" value="1"/>
</dbReference>
<reference evidence="6 7" key="1">
    <citation type="submission" date="2019-06" db="EMBL/GenBank/DDBJ databases">
        <title>Quisquiliibacterium sp. nov., isolated from a maize field.</title>
        <authorList>
            <person name="Lin S.-Y."/>
            <person name="Tsai C.-F."/>
            <person name="Young C.-C."/>
        </authorList>
    </citation>
    <scope>NUCLEOTIDE SEQUENCE [LARGE SCALE GENOMIC DNA]</scope>
    <source>
        <strain evidence="6 7">CC-CFT501</strain>
    </source>
</reference>
<feature type="domain" description="HTH gntR-type" evidence="5">
    <location>
        <begin position="41"/>
        <end position="109"/>
    </location>
</feature>
<dbReference type="InterPro" id="IPR050679">
    <property type="entry name" value="Bact_HTH_transcr_reg"/>
</dbReference>
<dbReference type="PANTHER" id="PTHR44846">
    <property type="entry name" value="MANNOSYL-D-GLYCERATE TRANSPORT/METABOLISM SYSTEM REPRESSOR MNGR-RELATED"/>
    <property type="match status" value="1"/>
</dbReference>
<dbReference type="Gene3D" id="1.10.10.10">
    <property type="entry name" value="Winged helix-like DNA-binding domain superfamily/Winged helix DNA-binding domain"/>
    <property type="match status" value="1"/>
</dbReference>
<dbReference type="PROSITE" id="PS50949">
    <property type="entry name" value="HTH_GNTR"/>
    <property type="match status" value="1"/>
</dbReference>
<dbReference type="SMART" id="SM00345">
    <property type="entry name" value="HTH_GNTR"/>
    <property type="match status" value="1"/>
</dbReference>
<dbReference type="PRINTS" id="PR00035">
    <property type="entry name" value="HTHGNTR"/>
</dbReference>
<dbReference type="Gene3D" id="3.40.1410.10">
    <property type="entry name" value="Chorismate lyase-like"/>
    <property type="match status" value="1"/>
</dbReference>
<dbReference type="InterPro" id="IPR000524">
    <property type="entry name" value="Tscrpt_reg_HTH_GntR"/>
</dbReference>
<keyword evidence="3" id="KW-0804">Transcription</keyword>
<feature type="compositionally biased region" description="Low complexity" evidence="4">
    <location>
        <begin position="10"/>
        <end position="22"/>
    </location>
</feature>
<dbReference type="InterPro" id="IPR036388">
    <property type="entry name" value="WH-like_DNA-bd_sf"/>
</dbReference>